<dbReference type="Gene3D" id="3.30.160.250">
    <property type="match status" value="1"/>
</dbReference>
<evidence type="ECO:0000313" key="2">
    <source>
        <dbReference type="EMBL" id="CZQ96708.1"/>
    </source>
</evidence>
<name>A0A143YQQ0_9LACT</name>
<gene>
    <name evidence="2" type="ORF">Tpal_2042</name>
</gene>
<dbReference type="InterPro" id="IPR031807">
    <property type="entry name" value="HicB-like"/>
</dbReference>
<keyword evidence="3" id="KW-1185">Reference proteome</keyword>
<proteinExistence type="predicted"/>
<dbReference type="EMBL" id="FJNE01000006">
    <property type="protein sequence ID" value="CZQ96708.1"/>
    <property type="molecule type" value="Genomic_DNA"/>
</dbReference>
<organism evidence="2 3">
    <name type="scientific">Trichococcus palustris</name>
    <dbReference type="NCBI Taxonomy" id="140314"/>
    <lineage>
        <taxon>Bacteria</taxon>
        <taxon>Bacillati</taxon>
        <taxon>Bacillota</taxon>
        <taxon>Bacilli</taxon>
        <taxon>Lactobacillales</taxon>
        <taxon>Carnobacteriaceae</taxon>
        <taxon>Trichococcus</taxon>
    </lineage>
</organism>
<feature type="domain" description="HicB-like antitoxin of toxin-antitoxin system" evidence="1">
    <location>
        <begin position="9"/>
        <end position="109"/>
    </location>
</feature>
<dbReference type="InterPro" id="IPR035069">
    <property type="entry name" value="TTHA1013/TTHA0281-like"/>
</dbReference>
<dbReference type="OrthoDB" id="5419659at2"/>
<dbReference type="Pfam" id="PF15919">
    <property type="entry name" value="HicB_lk_antitox"/>
    <property type="match status" value="1"/>
</dbReference>
<protein>
    <recommendedName>
        <fullName evidence="1">HicB-like antitoxin of toxin-antitoxin system domain-containing protein</fullName>
    </recommendedName>
</protein>
<dbReference type="Proteomes" id="UP000242754">
    <property type="component" value="Unassembled WGS sequence"/>
</dbReference>
<dbReference type="STRING" id="140314.SAMN04488076_10479"/>
<reference evidence="2 3" key="1">
    <citation type="submission" date="2016-02" db="EMBL/GenBank/DDBJ databases">
        <authorList>
            <person name="Wen L."/>
            <person name="He K."/>
            <person name="Yang H."/>
        </authorList>
    </citation>
    <scope>NUCLEOTIDE SEQUENCE [LARGE SCALE GENOMIC DNA]</scope>
    <source>
        <strain evidence="2">Trichococcus palustris</strain>
    </source>
</reference>
<evidence type="ECO:0000259" key="1">
    <source>
        <dbReference type="Pfam" id="PF15919"/>
    </source>
</evidence>
<evidence type="ECO:0000313" key="3">
    <source>
        <dbReference type="Proteomes" id="UP000242754"/>
    </source>
</evidence>
<sequence length="134" mass="15478">MIEDKIYIYPIYITVDPNEEYPYFVEIPDIDGFTQGKDLAEAITMARDYIGFAVIDKLQHGEPLPLPDKIEYVQHENQIKTLVDINFKKYKSQHDNKVVKKTLTIPKYLNELGNEKGINFSLTLTEALKEKLGV</sequence>
<dbReference type="SUPFAM" id="SSF143100">
    <property type="entry name" value="TTHA1013/TTHA0281-like"/>
    <property type="match status" value="1"/>
</dbReference>
<dbReference type="RefSeq" id="WP_087033596.1">
    <property type="nucleotide sequence ID" value="NZ_FJNE01000006.1"/>
</dbReference>
<dbReference type="AlphaFoldDB" id="A0A143YQQ0"/>
<accession>A0A143YQQ0</accession>